<dbReference type="GO" id="GO:0008757">
    <property type="term" value="F:S-adenosylmethionine-dependent methyltransferase activity"/>
    <property type="evidence" value="ECO:0007669"/>
    <property type="project" value="InterPro"/>
</dbReference>
<dbReference type="InterPro" id="IPR013216">
    <property type="entry name" value="Methyltransf_11"/>
</dbReference>
<dbReference type="CDD" id="cd02440">
    <property type="entry name" value="AdoMet_MTases"/>
    <property type="match status" value="1"/>
</dbReference>
<dbReference type="Gene3D" id="3.40.50.150">
    <property type="entry name" value="Vaccinia Virus protein VP39"/>
    <property type="match status" value="1"/>
</dbReference>
<gene>
    <name evidence="2" type="ORF">COX05_01160</name>
</gene>
<reference evidence="2 3" key="1">
    <citation type="submission" date="2017-09" db="EMBL/GenBank/DDBJ databases">
        <title>Depth-based differentiation of microbial function through sediment-hosted aquifers and enrichment of novel symbionts in the deep terrestrial subsurface.</title>
        <authorList>
            <person name="Probst A.J."/>
            <person name="Ladd B."/>
            <person name="Jarett J.K."/>
            <person name="Geller-Mcgrath D.E."/>
            <person name="Sieber C.M."/>
            <person name="Emerson J.B."/>
            <person name="Anantharaman K."/>
            <person name="Thomas B.C."/>
            <person name="Malmstrom R."/>
            <person name="Stieglmeier M."/>
            <person name="Klingl A."/>
            <person name="Woyke T."/>
            <person name="Ryan C.M."/>
            <person name="Banfield J.F."/>
        </authorList>
    </citation>
    <scope>NUCLEOTIDE SEQUENCE [LARGE SCALE GENOMIC DNA]</scope>
    <source>
        <strain evidence="2">CG22_combo_CG10-13_8_21_14_all_39_12</strain>
    </source>
</reference>
<dbReference type="EMBL" id="PCSU01000015">
    <property type="protein sequence ID" value="PIP56786.1"/>
    <property type="molecule type" value="Genomic_DNA"/>
</dbReference>
<dbReference type="AlphaFoldDB" id="A0A2H0BGI5"/>
<name>A0A2H0BGI5_UNCKA</name>
<organism evidence="2 3">
    <name type="scientific">candidate division WWE3 bacterium CG22_combo_CG10-13_8_21_14_all_39_12</name>
    <dbReference type="NCBI Taxonomy" id="1975094"/>
    <lineage>
        <taxon>Bacteria</taxon>
        <taxon>Katanobacteria</taxon>
    </lineage>
</organism>
<dbReference type="Pfam" id="PF08241">
    <property type="entry name" value="Methyltransf_11"/>
    <property type="match status" value="1"/>
</dbReference>
<evidence type="ECO:0000259" key="1">
    <source>
        <dbReference type="Pfam" id="PF08241"/>
    </source>
</evidence>
<evidence type="ECO:0000313" key="2">
    <source>
        <dbReference type="EMBL" id="PIP56786.1"/>
    </source>
</evidence>
<protein>
    <recommendedName>
        <fullName evidence="1">Methyltransferase type 11 domain-containing protein</fullName>
    </recommendedName>
</protein>
<accession>A0A2H0BGI5</accession>
<dbReference type="InterPro" id="IPR029063">
    <property type="entry name" value="SAM-dependent_MTases_sf"/>
</dbReference>
<proteinExistence type="predicted"/>
<evidence type="ECO:0000313" key="3">
    <source>
        <dbReference type="Proteomes" id="UP000228495"/>
    </source>
</evidence>
<dbReference type="PANTHER" id="PTHR43861">
    <property type="entry name" value="TRANS-ACONITATE 2-METHYLTRANSFERASE-RELATED"/>
    <property type="match status" value="1"/>
</dbReference>
<sequence length="252" mass="29364">MIMFNKRLNLFQIWNSKAKRYDEFLTKEGDVYQQEVNWPALKGLIGDVSGKTVLDAGCGNGLYTQLLHTMGAQVSGIDIASSLTEIAQTRYPEIFFDIGDLTNDLPYQTNTFDLVFSKMVLMDIPSIENTVAEFYRVLKPQGVCVISILHPFYPLYYMFKNKWTSEPTGKFENVKQYHDETFTTAFYKHIKLEIPVWTRSLEHYINTFTKRGFGVKEINEPKMSSDFLEKYPEYQERSEIPIILNIKYIKHV</sequence>
<feature type="domain" description="Methyltransferase type 11" evidence="1">
    <location>
        <begin position="54"/>
        <end position="146"/>
    </location>
</feature>
<dbReference type="SUPFAM" id="SSF53335">
    <property type="entry name" value="S-adenosyl-L-methionine-dependent methyltransferases"/>
    <property type="match status" value="1"/>
</dbReference>
<comment type="caution">
    <text evidence="2">The sequence shown here is derived from an EMBL/GenBank/DDBJ whole genome shotgun (WGS) entry which is preliminary data.</text>
</comment>
<dbReference type="Proteomes" id="UP000228495">
    <property type="component" value="Unassembled WGS sequence"/>
</dbReference>